<gene>
    <name evidence="1" type="ORF">BD311DRAFT_768301</name>
</gene>
<sequence length="70" mass="8268">MGDDMPRRNYDGTMSNSETRSDRYVQIQLITYTPRTCLMISLPFPGHIFLSFYFTWCARRMHDDLSVGVR</sequence>
<reference evidence="1" key="1">
    <citation type="submission" date="2019-01" db="EMBL/GenBank/DDBJ databases">
        <title>Draft genome sequences of three monokaryotic isolates of the white-rot basidiomycete fungus Dichomitus squalens.</title>
        <authorList>
            <consortium name="DOE Joint Genome Institute"/>
            <person name="Lopez S.C."/>
            <person name="Andreopoulos B."/>
            <person name="Pangilinan J."/>
            <person name="Lipzen A."/>
            <person name="Riley R."/>
            <person name="Ahrendt S."/>
            <person name="Ng V."/>
            <person name="Barry K."/>
            <person name="Daum C."/>
            <person name="Grigoriev I.V."/>
            <person name="Hilden K.S."/>
            <person name="Makela M.R."/>
            <person name="de Vries R.P."/>
        </authorList>
    </citation>
    <scope>NUCLEOTIDE SEQUENCE [LARGE SCALE GENOMIC DNA]</scope>
    <source>
        <strain evidence="1">OM18370.1</strain>
    </source>
</reference>
<dbReference type="AlphaFoldDB" id="A0A4Q9MCW0"/>
<accession>A0A4Q9MCW0</accession>
<organism evidence="1">
    <name type="scientific">Dichomitus squalens</name>
    <dbReference type="NCBI Taxonomy" id="114155"/>
    <lineage>
        <taxon>Eukaryota</taxon>
        <taxon>Fungi</taxon>
        <taxon>Dikarya</taxon>
        <taxon>Basidiomycota</taxon>
        <taxon>Agaricomycotina</taxon>
        <taxon>Agaricomycetes</taxon>
        <taxon>Polyporales</taxon>
        <taxon>Polyporaceae</taxon>
        <taxon>Dichomitus</taxon>
    </lineage>
</organism>
<protein>
    <submittedName>
        <fullName evidence="1">Uncharacterized protein</fullName>
    </submittedName>
</protein>
<dbReference type="EMBL" id="ML143502">
    <property type="protein sequence ID" value="TBU23551.1"/>
    <property type="molecule type" value="Genomic_DNA"/>
</dbReference>
<evidence type="ECO:0000313" key="1">
    <source>
        <dbReference type="EMBL" id="TBU23551.1"/>
    </source>
</evidence>
<dbReference type="Proteomes" id="UP000292957">
    <property type="component" value="Unassembled WGS sequence"/>
</dbReference>
<name>A0A4Q9MCW0_9APHY</name>
<proteinExistence type="predicted"/>